<evidence type="ECO:0000313" key="1">
    <source>
        <dbReference type="EMBL" id="CAJ1403039.1"/>
    </source>
</evidence>
<proteinExistence type="predicted"/>
<accession>A0AA36NE97</accession>
<dbReference type="Proteomes" id="UP001178507">
    <property type="component" value="Unassembled WGS sequence"/>
</dbReference>
<name>A0AA36NE97_9DINO</name>
<organism evidence="1 2">
    <name type="scientific">Effrenium voratum</name>
    <dbReference type="NCBI Taxonomy" id="2562239"/>
    <lineage>
        <taxon>Eukaryota</taxon>
        <taxon>Sar</taxon>
        <taxon>Alveolata</taxon>
        <taxon>Dinophyceae</taxon>
        <taxon>Suessiales</taxon>
        <taxon>Symbiodiniaceae</taxon>
        <taxon>Effrenium</taxon>
    </lineage>
</organism>
<dbReference type="AlphaFoldDB" id="A0AA36NE97"/>
<evidence type="ECO:0000313" key="2">
    <source>
        <dbReference type="Proteomes" id="UP001178507"/>
    </source>
</evidence>
<gene>
    <name evidence="1" type="ORF">EVOR1521_LOCUS25792</name>
</gene>
<comment type="caution">
    <text evidence="1">The sequence shown here is derived from an EMBL/GenBank/DDBJ whole genome shotgun (WGS) entry which is preliminary data.</text>
</comment>
<dbReference type="EMBL" id="CAUJNA010003478">
    <property type="protein sequence ID" value="CAJ1403039.1"/>
    <property type="molecule type" value="Genomic_DNA"/>
</dbReference>
<sequence length="106" mass="12018">MKSVSIRVQILSDQFSTRHCSKASRRLFRPCFRIAILSWAIGNVWERDTVEKEMGRPERCCSVTSDLQCRCKSTVVAVEGAATANSKALYLRPARDRHDLIGKAYL</sequence>
<keyword evidence="2" id="KW-1185">Reference proteome</keyword>
<reference evidence="1" key="1">
    <citation type="submission" date="2023-08" db="EMBL/GenBank/DDBJ databases">
        <authorList>
            <person name="Chen Y."/>
            <person name="Shah S."/>
            <person name="Dougan E. K."/>
            <person name="Thang M."/>
            <person name="Chan C."/>
        </authorList>
    </citation>
    <scope>NUCLEOTIDE SEQUENCE</scope>
</reference>
<protein>
    <submittedName>
        <fullName evidence="1">Uncharacterized protein</fullName>
    </submittedName>
</protein>